<dbReference type="Proteomes" id="UP000250140">
    <property type="component" value="Unassembled WGS sequence"/>
</dbReference>
<evidence type="ECO:0000313" key="3">
    <source>
        <dbReference type="Proteomes" id="UP000250140"/>
    </source>
</evidence>
<feature type="region of interest" description="Disordered" evidence="1">
    <location>
        <begin position="696"/>
        <end position="782"/>
    </location>
</feature>
<feature type="compositionally biased region" description="Basic and acidic residues" evidence="1">
    <location>
        <begin position="812"/>
        <end position="821"/>
    </location>
</feature>
<feature type="compositionally biased region" description="Basic and acidic residues" evidence="1">
    <location>
        <begin position="232"/>
        <end position="279"/>
    </location>
</feature>
<feature type="compositionally biased region" description="Basic and acidic residues" evidence="1">
    <location>
        <begin position="166"/>
        <end position="223"/>
    </location>
</feature>
<dbReference type="Gene3D" id="2.30.29.30">
    <property type="entry name" value="Pleckstrin-homology domain (PH domain)/Phosphotyrosine-binding domain (PTB)"/>
    <property type="match status" value="1"/>
</dbReference>
<dbReference type="SUPFAM" id="SSF50729">
    <property type="entry name" value="PH domain-like"/>
    <property type="match status" value="1"/>
</dbReference>
<feature type="compositionally biased region" description="Low complexity" evidence="1">
    <location>
        <begin position="31"/>
        <end position="59"/>
    </location>
</feature>
<reference evidence="2 3" key="1">
    <citation type="journal article" date="2016" name="Nat. Commun.">
        <title>Ectomycorrhizal ecology is imprinted in the genome of the dominant symbiotic fungus Cenococcum geophilum.</title>
        <authorList>
            <consortium name="DOE Joint Genome Institute"/>
            <person name="Peter M."/>
            <person name="Kohler A."/>
            <person name="Ohm R.A."/>
            <person name="Kuo A."/>
            <person name="Krutzmann J."/>
            <person name="Morin E."/>
            <person name="Arend M."/>
            <person name="Barry K.W."/>
            <person name="Binder M."/>
            <person name="Choi C."/>
            <person name="Clum A."/>
            <person name="Copeland A."/>
            <person name="Grisel N."/>
            <person name="Haridas S."/>
            <person name="Kipfer T."/>
            <person name="LaButti K."/>
            <person name="Lindquist E."/>
            <person name="Lipzen A."/>
            <person name="Maire R."/>
            <person name="Meier B."/>
            <person name="Mihaltcheva S."/>
            <person name="Molinier V."/>
            <person name="Murat C."/>
            <person name="Poggeler S."/>
            <person name="Quandt C.A."/>
            <person name="Sperisen C."/>
            <person name="Tritt A."/>
            <person name="Tisserant E."/>
            <person name="Crous P.W."/>
            <person name="Henrissat B."/>
            <person name="Nehls U."/>
            <person name="Egli S."/>
            <person name="Spatafora J.W."/>
            <person name="Grigoriev I.V."/>
            <person name="Martin F.M."/>
        </authorList>
    </citation>
    <scope>NUCLEOTIDE SEQUENCE [LARGE SCALE GENOMIC DNA]</scope>
    <source>
        <strain evidence="2 3">CBS 207.34</strain>
    </source>
</reference>
<feature type="region of interest" description="Disordered" evidence="1">
    <location>
        <begin position="797"/>
        <end position="855"/>
    </location>
</feature>
<feature type="compositionally biased region" description="Basic residues" evidence="1">
    <location>
        <begin position="309"/>
        <end position="321"/>
    </location>
</feature>
<feature type="compositionally biased region" description="Polar residues" evidence="1">
    <location>
        <begin position="108"/>
        <end position="121"/>
    </location>
</feature>
<feature type="region of interest" description="Disordered" evidence="1">
    <location>
        <begin position="876"/>
        <end position="905"/>
    </location>
</feature>
<dbReference type="InterPro" id="IPR011993">
    <property type="entry name" value="PH-like_dom_sf"/>
</dbReference>
<evidence type="ECO:0000313" key="2">
    <source>
        <dbReference type="EMBL" id="OCL04838.1"/>
    </source>
</evidence>
<evidence type="ECO:0008006" key="4">
    <source>
        <dbReference type="Google" id="ProtNLM"/>
    </source>
</evidence>
<dbReference type="OrthoDB" id="43122at2759"/>
<feature type="compositionally biased region" description="Low complexity" evidence="1">
    <location>
        <begin position="133"/>
        <end position="149"/>
    </location>
</feature>
<gene>
    <name evidence="2" type="ORF">AOQ84DRAFT_225504</name>
</gene>
<name>A0A8E2EUC5_9PEZI</name>
<accession>A0A8E2EUC5</accession>
<dbReference type="PANTHER" id="PTHR38700">
    <property type="entry name" value="YALI0E22418P"/>
    <property type="match status" value="1"/>
</dbReference>
<feature type="compositionally biased region" description="Polar residues" evidence="1">
    <location>
        <begin position="67"/>
        <end position="78"/>
    </location>
</feature>
<protein>
    <recommendedName>
        <fullName evidence="4">PH domain-containing protein</fullName>
    </recommendedName>
</protein>
<dbReference type="PANTHER" id="PTHR38700:SF1">
    <property type="entry name" value="PH DOMAIN-CONTAINING PROTEIN"/>
    <property type="match status" value="1"/>
</dbReference>
<feature type="compositionally biased region" description="Polar residues" evidence="1">
    <location>
        <begin position="329"/>
        <end position="347"/>
    </location>
</feature>
<dbReference type="AlphaFoldDB" id="A0A8E2EUC5"/>
<keyword evidence="3" id="KW-1185">Reference proteome</keyword>
<feature type="region of interest" description="Disordered" evidence="1">
    <location>
        <begin position="1"/>
        <end position="363"/>
    </location>
</feature>
<organism evidence="2 3">
    <name type="scientific">Glonium stellatum</name>
    <dbReference type="NCBI Taxonomy" id="574774"/>
    <lineage>
        <taxon>Eukaryota</taxon>
        <taxon>Fungi</taxon>
        <taxon>Dikarya</taxon>
        <taxon>Ascomycota</taxon>
        <taxon>Pezizomycotina</taxon>
        <taxon>Dothideomycetes</taxon>
        <taxon>Pleosporomycetidae</taxon>
        <taxon>Gloniales</taxon>
        <taxon>Gloniaceae</taxon>
        <taxon>Glonium</taxon>
    </lineage>
</organism>
<feature type="compositionally biased region" description="Basic and acidic residues" evidence="1">
    <location>
        <begin position="286"/>
        <end position="300"/>
    </location>
</feature>
<evidence type="ECO:0000256" key="1">
    <source>
        <dbReference type="SAM" id="MobiDB-lite"/>
    </source>
</evidence>
<dbReference type="EMBL" id="KV750421">
    <property type="protein sequence ID" value="OCL04838.1"/>
    <property type="molecule type" value="Genomic_DNA"/>
</dbReference>
<feature type="compositionally biased region" description="Low complexity" evidence="1">
    <location>
        <begin position="726"/>
        <end position="741"/>
    </location>
</feature>
<sequence>MAADAVPAPDAHKFSRYRSVRRAQELELQQSSNAPPAAPAMPSSHESQRDQQQQVSRSMSRYHRQRQPASGANTQKPSSLPVAGALRQAAGPEQLSQLPPDAPGPAHATSTARMRATSSAVSPRPRTSHNGNASQSPSAKSPPSSKAPAEPVPLVKQGGKEPPPAARDEARQLIQGEAERQRRMQAKLRADKRAKFEAEQAEKERLERDAEDAERARAQKEAEQAEQAEQAQLEKEAERAERHERQKKTDGAGRSKVRHEESRSKGKEHRERDHHESSRRPQRPPQLKEEPDGSRLKTPPEKPPNPHSPSKHGTKFGFLKKRKEDDSPKSPNNPANISKPRQVSNGNGPPVINTLLGGNGPPMSIKPGGGGVVPGIDAPISAVNAGDRRVLVERNKSSILLPITPTTTPLDLIRSASTCLSEPIDARASVLLESFVKVGVQRPLRHYEHVRDIMNSWDDDRQNTLVLVDSASGGVDDELSAAQVPETKPGGMSCYIYYSQRPGKWAKRFVTLRPDGQMVLAKSETAKDVVNVCHLSDFDIYSPTARKIAKSVKPPKKICFAIKSQQKSSMFENETSFVHFFSIGDKQTGTEFYKAVQGWRSWYLVNVMGEGQKKQKPEATSPPRAFPGTREVAGSKALGNSLSLHRRSISVDSHYQLGSFKPLLDLSQFEKPTNEDTIAQPSFADDTFAGLDTKTMHSRRMSTRIKGPPPVSWNPSHSTKESIGHSSNRLNSLTQSTSSQSGGEDTFAPTGLLGRNYSQRQRAQQEREQMAKKSGPFTDGPSLLNNMNTAYITHASIDSGGLGHKLSVRSTRGRESSDLHRGPSTRNKPKPLIDLTPQYREPPQHARKGKGFVPDNLANEPLIANATTPEEAIKIPPSTDWRARPPPSAANQPHGGYGAGGQERTRSLRGPMPTHNLAAHAVNNHTNVPEDETDAFTGRGLLANAGFSQGSVPVGHGVMDGSKAKGPMLDVGDRSRFVPGSLLASVEKVQGPAGPVIDREKRRSVELAVGEGL</sequence>
<proteinExistence type="predicted"/>